<dbReference type="GO" id="GO:0016192">
    <property type="term" value="P:vesicle-mediated transport"/>
    <property type="evidence" value="ECO:0007669"/>
    <property type="project" value="InterPro"/>
</dbReference>
<dbReference type="PIRSF" id="PIRSF005992">
    <property type="entry name" value="Clathrin_mu"/>
    <property type="match status" value="1"/>
</dbReference>
<dbReference type="Gene3D" id="2.60.40.1170">
    <property type="entry name" value="Mu homology domain, subdomain B"/>
    <property type="match status" value="2"/>
</dbReference>
<accession>A0A0G4FG58</accession>
<keyword evidence="2 5" id="KW-0813">Transport</keyword>
<dbReference type="SUPFAM" id="SSF64356">
    <property type="entry name" value="SNARE-like"/>
    <property type="match status" value="1"/>
</dbReference>
<dbReference type="SUPFAM" id="SSF49447">
    <property type="entry name" value="Second domain of Mu2 adaptin subunit (ap50) of ap2 adaptor"/>
    <property type="match status" value="1"/>
</dbReference>
<dbReference type="GO" id="GO:0012505">
    <property type="term" value="C:endomembrane system"/>
    <property type="evidence" value="ECO:0007669"/>
    <property type="project" value="UniProtKB-SubCell"/>
</dbReference>
<dbReference type="Pfam" id="PF01217">
    <property type="entry name" value="Clat_adaptor_s"/>
    <property type="match status" value="1"/>
</dbReference>
<dbReference type="CDD" id="cd14837">
    <property type="entry name" value="AP3_Mu_N"/>
    <property type="match status" value="1"/>
</dbReference>
<dbReference type="FunFam" id="3.30.450.60:FF:000002">
    <property type="entry name" value="AP-2 complex subunit mu, putative"/>
    <property type="match status" value="1"/>
</dbReference>
<protein>
    <recommendedName>
        <fullName evidence="7">MHD domain-containing protein</fullName>
    </recommendedName>
</protein>
<evidence type="ECO:0000256" key="5">
    <source>
        <dbReference type="PIRNR" id="PIRNR005992"/>
    </source>
</evidence>
<evidence type="ECO:0000313" key="8">
    <source>
        <dbReference type="EMBL" id="CEM12297.1"/>
    </source>
</evidence>
<keyword evidence="4" id="KW-0472">Membrane</keyword>
<dbReference type="PhylomeDB" id="A0A0G4FG58"/>
<evidence type="ECO:0000256" key="1">
    <source>
        <dbReference type="ARBA" id="ARBA00004308"/>
    </source>
</evidence>
<evidence type="ECO:0000256" key="4">
    <source>
        <dbReference type="ARBA" id="ARBA00023136"/>
    </source>
</evidence>
<dbReference type="InterPro" id="IPR028565">
    <property type="entry name" value="MHD"/>
</dbReference>
<dbReference type="InterPro" id="IPR011012">
    <property type="entry name" value="Longin-like_dom_sf"/>
</dbReference>
<gene>
    <name evidence="8" type="ORF">Cvel_16839</name>
</gene>
<dbReference type="InterPro" id="IPR022775">
    <property type="entry name" value="AP_mu_sigma_su"/>
</dbReference>
<dbReference type="InterPro" id="IPR001392">
    <property type="entry name" value="Clathrin_mu"/>
</dbReference>
<feature type="compositionally biased region" description="Polar residues" evidence="6">
    <location>
        <begin position="165"/>
        <end position="177"/>
    </location>
</feature>
<dbReference type="VEuPathDB" id="CryptoDB:Cvel_16839"/>
<name>A0A0G4FG58_9ALVE</name>
<dbReference type="EMBL" id="CDMZ01000348">
    <property type="protein sequence ID" value="CEM12297.1"/>
    <property type="molecule type" value="Genomic_DNA"/>
</dbReference>
<keyword evidence="3 5" id="KW-0653">Protein transport</keyword>
<dbReference type="Gene3D" id="3.30.450.60">
    <property type="match status" value="1"/>
</dbReference>
<feature type="region of interest" description="Disordered" evidence="6">
    <location>
        <begin position="163"/>
        <end position="194"/>
    </location>
</feature>
<feature type="domain" description="MHD" evidence="7">
    <location>
        <begin position="221"/>
        <end position="477"/>
    </location>
</feature>
<dbReference type="GO" id="GO:0006886">
    <property type="term" value="P:intracellular protein transport"/>
    <property type="evidence" value="ECO:0007669"/>
    <property type="project" value="UniProtKB-UniRule"/>
</dbReference>
<dbReference type="Pfam" id="PF00928">
    <property type="entry name" value="Adap_comp_sub"/>
    <property type="match status" value="1"/>
</dbReference>
<evidence type="ECO:0000256" key="3">
    <source>
        <dbReference type="ARBA" id="ARBA00022927"/>
    </source>
</evidence>
<dbReference type="AlphaFoldDB" id="A0A0G4FG58"/>
<dbReference type="PANTHER" id="PTHR10529">
    <property type="entry name" value="AP COMPLEX SUBUNIT MU"/>
    <property type="match status" value="1"/>
</dbReference>
<organism evidence="8">
    <name type="scientific">Chromera velia CCMP2878</name>
    <dbReference type="NCBI Taxonomy" id="1169474"/>
    <lineage>
        <taxon>Eukaryota</taxon>
        <taxon>Sar</taxon>
        <taxon>Alveolata</taxon>
        <taxon>Colpodellida</taxon>
        <taxon>Chromeraceae</taxon>
        <taxon>Chromera</taxon>
    </lineage>
</organism>
<comment type="subcellular location">
    <subcellularLocation>
        <location evidence="1">Endomembrane system</location>
    </subcellularLocation>
</comment>
<dbReference type="InterPro" id="IPR036168">
    <property type="entry name" value="AP2_Mu_C_sf"/>
</dbReference>
<dbReference type="PROSITE" id="PS51072">
    <property type="entry name" value="MHD"/>
    <property type="match status" value="1"/>
</dbReference>
<comment type="similarity">
    <text evidence="5">Belongs to the adaptor complexes medium subunit family.</text>
</comment>
<evidence type="ECO:0000256" key="2">
    <source>
        <dbReference type="ARBA" id="ARBA00022448"/>
    </source>
</evidence>
<evidence type="ECO:0000256" key="6">
    <source>
        <dbReference type="SAM" id="MobiDB-lite"/>
    </source>
</evidence>
<proteinExistence type="inferred from homology"/>
<dbReference type="InterPro" id="IPR050431">
    <property type="entry name" value="Adaptor_comp_med_subunit"/>
</dbReference>
<dbReference type="GO" id="GO:0030131">
    <property type="term" value="C:clathrin adaptor complex"/>
    <property type="evidence" value="ECO:0007669"/>
    <property type="project" value="UniProtKB-UniRule"/>
</dbReference>
<reference evidence="8" key="1">
    <citation type="submission" date="2014-11" db="EMBL/GenBank/DDBJ databases">
        <authorList>
            <person name="Otto D Thomas"/>
            <person name="Naeem Raeece"/>
        </authorList>
    </citation>
    <scope>NUCLEOTIDE SEQUENCE</scope>
</reference>
<evidence type="ECO:0000259" key="7">
    <source>
        <dbReference type="PROSITE" id="PS51072"/>
    </source>
</evidence>
<sequence length="480" mass="51582">MDALFILNENGSFIVEKHFRGRVPRTVCEPFLDVLTSGTVQPHLVPKVMSADSRHALLHVYRDKIIFLAVTAREVCPLLVLELLERMFETVQKYFGQVTEESLRSQFSTLYLLLDEMVDGGEPATTDVNILEMLVQAPSVLHKVVETVSGGARALSEMAFGRSGGSSSSNVQRNTAAAISGEPSGPEGAGMGTGTGVGAGAGISGCGSDVWWRKGGLSYAANECWMDVIETIVGAIDGNGRVVHSCVNGEISVNSKLGGIPDCALSLRTPALLEDASFHPCVRIPKFHRDGLLSFCPPDGDFKLAEYSLPEAQVALPFEIKAVLVFKADGTGAQLSVSATTRQHYGGNPNAPQHVVENFRLAVPLPSFVGGATLSQTSPGGAVRFAKAQRAVIWTVPKLTDEHKHNMEGTISYEVEKERGPDGADTRNVKCVALVDFSVKGWAVSGFKVDSLEIRGVNYKPYKGCRYTTLGSGLEFRIDH</sequence>
<dbReference type="PRINTS" id="PR00314">
    <property type="entry name" value="CLATHRINADPT"/>
</dbReference>